<accession>A0ABW1WHT3</accession>
<protein>
    <submittedName>
        <fullName evidence="1">Uncharacterized protein</fullName>
    </submittedName>
</protein>
<name>A0ABW1WHT3_9HYPH</name>
<comment type="caution">
    <text evidence="1">The sequence shown here is derived from an EMBL/GenBank/DDBJ whole genome shotgun (WGS) entry which is preliminary data.</text>
</comment>
<keyword evidence="2" id="KW-1185">Reference proteome</keyword>
<sequence>MKAKARRLNVSGGVDRARHADHLAVCSCWMCGNPRRFFGETTIQEKRAFSADACERLS</sequence>
<dbReference type="Proteomes" id="UP001596237">
    <property type="component" value="Unassembled WGS sequence"/>
</dbReference>
<gene>
    <name evidence="1" type="ORF">ACFQDP_01965</name>
</gene>
<reference evidence="2" key="1">
    <citation type="journal article" date="2019" name="Int. J. Syst. Evol. Microbiol.">
        <title>The Global Catalogue of Microorganisms (GCM) 10K type strain sequencing project: providing services to taxonomists for standard genome sequencing and annotation.</title>
        <authorList>
            <consortium name="The Broad Institute Genomics Platform"/>
            <consortium name="The Broad Institute Genome Sequencing Center for Infectious Disease"/>
            <person name="Wu L."/>
            <person name="Ma J."/>
        </authorList>
    </citation>
    <scope>NUCLEOTIDE SEQUENCE [LARGE SCALE GENOMIC DNA]</scope>
    <source>
        <strain evidence="2">CCUG 36916</strain>
    </source>
</reference>
<evidence type="ECO:0000313" key="1">
    <source>
        <dbReference type="EMBL" id="MFC6388126.1"/>
    </source>
</evidence>
<dbReference type="EMBL" id="JBHSTT010000006">
    <property type="protein sequence ID" value="MFC6388126.1"/>
    <property type="molecule type" value="Genomic_DNA"/>
</dbReference>
<organism evidence="1 2">
    <name type="scientific">Methylorubrum zatmanii</name>
    <dbReference type="NCBI Taxonomy" id="29429"/>
    <lineage>
        <taxon>Bacteria</taxon>
        <taxon>Pseudomonadati</taxon>
        <taxon>Pseudomonadota</taxon>
        <taxon>Alphaproteobacteria</taxon>
        <taxon>Hyphomicrobiales</taxon>
        <taxon>Methylobacteriaceae</taxon>
        <taxon>Methylorubrum</taxon>
    </lineage>
</organism>
<evidence type="ECO:0000313" key="2">
    <source>
        <dbReference type="Proteomes" id="UP001596237"/>
    </source>
</evidence>
<dbReference type="RefSeq" id="WP_192280715.1">
    <property type="nucleotide sequence ID" value="NZ_JBHSTT010000006.1"/>
</dbReference>
<proteinExistence type="predicted"/>